<name>X1BEY2_9ZZZZ</name>
<evidence type="ECO:0000313" key="1">
    <source>
        <dbReference type="EMBL" id="GAG82688.1"/>
    </source>
</evidence>
<gene>
    <name evidence="1" type="ORF">S01H4_29747</name>
</gene>
<feature type="non-terminal residue" evidence="1">
    <location>
        <position position="285"/>
    </location>
</feature>
<sequence>MKLYPYEIDENIYQRFDQKNNMIYRPMWDRSLPTFRQMFFTNIEKHIESNKEGYTRLDFAFVKAAWTVYKKFPFAFAWKPDSFNLGDFYGTNWTKTKYEIEDIAEFTNKVKKAAEFYGASLVGITDIDDKWIYKTGFNMAGLTSKQMSKGGIRAGEDDGSVLKTPIELPEGINKAIVMAIEMNPEAIATAPAQPAAAAAANGYSKIAFSLSCMGEFIRNLGYRAIQCGNDTALSVPFAIDAGLGALGRIGLLITPEYGPRVRLAKIFTDLPLNSDEPNRDFIKKV</sequence>
<organism evidence="1">
    <name type="scientific">marine sediment metagenome</name>
    <dbReference type="NCBI Taxonomy" id="412755"/>
    <lineage>
        <taxon>unclassified sequences</taxon>
        <taxon>metagenomes</taxon>
        <taxon>ecological metagenomes</taxon>
    </lineage>
</organism>
<dbReference type="PANTHER" id="PTHR42827:SF1">
    <property type="entry name" value="IRON-SULFUR CLUSTER-BINDING PROTEIN"/>
    <property type="match status" value="1"/>
</dbReference>
<dbReference type="EMBL" id="BART01015300">
    <property type="protein sequence ID" value="GAG82688.1"/>
    <property type="molecule type" value="Genomic_DNA"/>
</dbReference>
<reference evidence="1" key="1">
    <citation type="journal article" date="2014" name="Front. Microbiol.">
        <title>High frequency of phylogenetically diverse reductive dehalogenase-homologous genes in deep subseafloor sedimentary metagenomes.</title>
        <authorList>
            <person name="Kawai M."/>
            <person name="Futagami T."/>
            <person name="Toyoda A."/>
            <person name="Takaki Y."/>
            <person name="Nishi S."/>
            <person name="Hori S."/>
            <person name="Arai W."/>
            <person name="Tsubouchi T."/>
            <person name="Morono Y."/>
            <person name="Uchiyama I."/>
            <person name="Ito T."/>
            <person name="Fujiyama A."/>
            <person name="Inagaki F."/>
            <person name="Takami H."/>
        </authorList>
    </citation>
    <scope>NUCLEOTIDE SEQUENCE</scope>
    <source>
        <strain evidence="1">Expedition CK06-06</strain>
    </source>
</reference>
<comment type="caution">
    <text evidence="1">The sequence shown here is derived from an EMBL/GenBank/DDBJ whole genome shotgun (WGS) entry which is preliminary data.</text>
</comment>
<proteinExistence type="predicted"/>
<protein>
    <submittedName>
        <fullName evidence="1">Putative reductive dehalogenase (RdhA)</fullName>
    </submittedName>
</protein>
<accession>X1BEY2</accession>
<dbReference type="AlphaFoldDB" id="X1BEY2"/>
<dbReference type="PANTHER" id="PTHR42827">
    <property type="entry name" value="IRON-SULFUR CLUSTER-BINDING PROTEIN-RELATED"/>
    <property type="match status" value="1"/>
</dbReference>